<evidence type="ECO:0000313" key="2">
    <source>
        <dbReference type="Proteomes" id="UP000221506"/>
    </source>
</evidence>
<accession>A0A1W6DYH8</accession>
<gene>
    <name evidence="1" type="ORF">phiA829_141</name>
</gene>
<protein>
    <submittedName>
        <fullName evidence="1">Uncharacterized protein</fullName>
    </submittedName>
</protein>
<name>A0A1W6DYH8_9CAUD</name>
<dbReference type="EMBL" id="KY914485">
    <property type="protein sequence ID" value="ARK07961.1"/>
    <property type="molecule type" value="Genomic_DNA"/>
</dbReference>
<evidence type="ECO:0000313" key="1">
    <source>
        <dbReference type="EMBL" id="ARK07961.1"/>
    </source>
</evidence>
<proteinExistence type="predicted"/>
<keyword evidence="2" id="KW-1185">Reference proteome</keyword>
<organism evidence="1 2">
    <name type="scientific">Aeromonas phage phiA8-29</name>
    <dbReference type="NCBI Taxonomy" id="1978922"/>
    <lineage>
        <taxon>Viruses</taxon>
        <taxon>Duplodnaviria</taxon>
        <taxon>Heunggongvirae</taxon>
        <taxon>Uroviricota</taxon>
        <taxon>Caudoviricetes</taxon>
        <taxon>Pantevenvirales</taxon>
        <taxon>Ackermannviridae</taxon>
        <taxon>Tedavirus</taxon>
        <taxon>Tedavirus A829</taxon>
    </lineage>
</organism>
<dbReference type="Proteomes" id="UP000221506">
    <property type="component" value="Segment"/>
</dbReference>
<sequence length="362" mass="40829">MEKEPEALMTAWKDKIYVTKSPITFKNCSYSTIQSSTTQEGNAEMETKQPKTVEEIRSVFNGILTSAEAHPNQLSNIVRVIDMGETQKIIVDVMTTVSQMSRNKEENVASRWLRKIGLDKVVDKTKDSAVEALTEGQTVAEVSQRLLKAITNKKDEVSSIMDQLFDLKQTMLDSYQQMQAIVEGIDENWDDFNERDQFHLGGLKAEILETMSHHRDNITSAAGTIKAAELANTQISQMIPKLRSQINDSMSIRGSLEQLRNLTELCQTVGDACAEMRVENRQAMESTLIEVLDRSVISKPQLALIENNLKEQERFQKRLTDKFTEVTNSLGERTERLAKAVQGNNASLIEFAKDASYRDAKD</sequence>
<reference evidence="1 2" key="1">
    <citation type="submission" date="2017-04" db="EMBL/GenBank/DDBJ databases">
        <title>Complete genome sequence and characterization of temperature-dependent bacteriophage phiA8-29 infecting Aeromonas.</title>
        <authorList>
            <person name="He Y."/>
            <person name="Yang H."/>
        </authorList>
    </citation>
    <scope>NUCLEOTIDE SEQUENCE [LARGE SCALE GENOMIC DNA]</scope>
</reference>